<dbReference type="GO" id="GO:0016020">
    <property type="term" value="C:membrane"/>
    <property type="evidence" value="ECO:0007669"/>
    <property type="project" value="GOC"/>
</dbReference>
<keyword evidence="8 12" id="KW-0378">Hydrolase</keyword>
<dbReference type="RefSeq" id="WP_296950903.1">
    <property type="nucleotide sequence ID" value="NZ_LT599021.1"/>
</dbReference>
<evidence type="ECO:0000256" key="9">
    <source>
        <dbReference type="ARBA" id="ARBA00022833"/>
    </source>
</evidence>
<keyword evidence="7 12" id="KW-0479">Metal-binding</keyword>
<accession>A0A212K1V9</accession>
<name>A0A212K1V9_9BACT</name>
<comment type="function">
    <text evidence="2 12">Catalyzes the hydrolysis of UDP-3-O-myristoyl-N-acetylglucosamine to form UDP-3-O-myristoylglucosamine and acetate, the committed step in lipid A biosynthesis.</text>
</comment>
<dbReference type="GO" id="GO:0103117">
    <property type="term" value="F:UDP-3-O-acyl-N-acetylglucosamine deacetylase activity"/>
    <property type="evidence" value="ECO:0007669"/>
    <property type="project" value="UniProtKB-UniRule"/>
</dbReference>
<dbReference type="InterPro" id="IPR004463">
    <property type="entry name" value="UDP-acyl_GlcNac_deAcase"/>
</dbReference>
<dbReference type="Gene3D" id="3.30.1700.10">
    <property type="entry name" value="lpxc deacetylase, domain 2"/>
    <property type="match status" value="1"/>
</dbReference>
<evidence type="ECO:0000256" key="10">
    <source>
        <dbReference type="ARBA" id="ARBA00023098"/>
    </source>
</evidence>
<dbReference type="EMBL" id="FLUL01000001">
    <property type="protein sequence ID" value="SBW05622.1"/>
    <property type="molecule type" value="Genomic_DNA"/>
</dbReference>
<dbReference type="InterPro" id="IPR011334">
    <property type="entry name" value="UDP-acyl_GlcNac_deAcase_C"/>
</dbReference>
<evidence type="ECO:0000256" key="12">
    <source>
        <dbReference type="HAMAP-Rule" id="MF_00388"/>
    </source>
</evidence>
<feature type="active site" description="Proton donor" evidence="12">
    <location>
        <position position="288"/>
    </location>
</feature>
<comment type="pathway">
    <text evidence="3 12">Glycolipid biosynthesis; lipid IV(A) biosynthesis; lipid IV(A) from (3R)-3-hydroxytetradecanoyl-[acyl-carrier-protein] and UDP-N-acetyl-alpha-D-glucosamine: step 2/6.</text>
</comment>
<dbReference type="Gene3D" id="3.30.230.20">
    <property type="entry name" value="lpxc deacetylase, domain 1"/>
    <property type="match status" value="1"/>
</dbReference>
<dbReference type="PANTHER" id="PTHR33694:SF1">
    <property type="entry name" value="UDP-3-O-ACYL-N-ACETYLGLUCOSAMINE DEACETYLASE 1, MITOCHONDRIAL-RELATED"/>
    <property type="match status" value="1"/>
</dbReference>
<keyword evidence="6 12" id="KW-0441">Lipid A biosynthesis</keyword>
<gene>
    <name evidence="12" type="primary">lpxC</name>
    <name evidence="13" type="ORF">KL86DYS2_12824</name>
</gene>
<evidence type="ECO:0000256" key="5">
    <source>
        <dbReference type="ARBA" id="ARBA00022516"/>
    </source>
</evidence>
<dbReference type="GO" id="GO:0046872">
    <property type="term" value="F:metal ion binding"/>
    <property type="evidence" value="ECO:0007669"/>
    <property type="project" value="UniProtKB-KW"/>
</dbReference>
<dbReference type="GO" id="GO:0009245">
    <property type="term" value="P:lipid A biosynthetic process"/>
    <property type="evidence" value="ECO:0007669"/>
    <property type="project" value="UniProtKB-UniRule"/>
</dbReference>
<dbReference type="UniPathway" id="UPA00359">
    <property type="reaction ID" value="UER00478"/>
</dbReference>
<protein>
    <recommendedName>
        <fullName evidence="4 12">UDP-3-O-acyl-N-acetylglucosamine deacetylase</fullName>
        <shortName evidence="12">UDP-3-O-acyl-GlcNAc deacetylase</shortName>
        <ecNumber evidence="4 12">3.5.1.108</ecNumber>
    </recommendedName>
    <alternativeName>
        <fullName evidence="12">UDP-3-O-[R-3-hydroxymyristoyl]-N-acetylglucosamine deacetylase</fullName>
    </alternativeName>
</protein>
<evidence type="ECO:0000313" key="13">
    <source>
        <dbReference type="EMBL" id="SBW05622.1"/>
    </source>
</evidence>
<comment type="catalytic activity">
    <reaction evidence="11 12">
        <text>a UDP-3-O-[(3R)-3-hydroxyacyl]-N-acetyl-alpha-D-glucosamine + H2O = a UDP-3-O-[(3R)-3-hydroxyacyl]-alpha-D-glucosamine + acetate</text>
        <dbReference type="Rhea" id="RHEA:67816"/>
        <dbReference type="ChEBI" id="CHEBI:15377"/>
        <dbReference type="ChEBI" id="CHEBI:30089"/>
        <dbReference type="ChEBI" id="CHEBI:137740"/>
        <dbReference type="ChEBI" id="CHEBI:173225"/>
        <dbReference type="EC" id="3.5.1.108"/>
    </reaction>
</comment>
<evidence type="ECO:0000256" key="3">
    <source>
        <dbReference type="ARBA" id="ARBA00005002"/>
    </source>
</evidence>
<reference evidence="13" key="1">
    <citation type="submission" date="2016-04" db="EMBL/GenBank/DDBJ databases">
        <authorList>
            <person name="Evans L.H."/>
            <person name="Alamgir A."/>
            <person name="Owens N."/>
            <person name="Weber N.D."/>
            <person name="Virtaneva K."/>
            <person name="Barbian K."/>
            <person name="Babar A."/>
            <person name="Rosenke K."/>
        </authorList>
    </citation>
    <scope>NUCLEOTIDE SEQUENCE</scope>
    <source>
        <strain evidence="13">86-2</strain>
    </source>
</reference>
<evidence type="ECO:0000256" key="7">
    <source>
        <dbReference type="ARBA" id="ARBA00022723"/>
    </source>
</evidence>
<proteinExistence type="inferred from homology"/>
<dbReference type="HAMAP" id="MF_00388">
    <property type="entry name" value="LpxC"/>
    <property type="match status" value="1"/>
</dbReference>
<feature type="binding site" evidence="12">
    <location>
        <position position="265"/>
    </location>
    <ligand>
        <name>Zn(2+)</name>
        <dbReference type="ChEBI" id="CHEBI:29105"/>
    </ligand>
</feature>
<evidence type="ECO:0000256" key="1">
    <source>
        <dbReference type="ARBA" id="ARBA00001947"/>
    </source>
</evidence>
<keyword evidence="10 12" id="KW-0443">Lipid metabolism</keyword>
<comment type="cofactor">
    <cofactor evidence="1 12">
        <name>Zn(2+)</name>
        <dbReference type="ChEBI" id="CHEBI:29105"/>
    </cofactor>
</comment>
<keyword evidence="9 12" id="KW-0862">Zinc</keyword>
<evidence type="ECO:0000256" key="11">
    <source>
        <dbReference type="ARBA" id="ARBA00024535"/>
    </source>
</evidence>
<comment type="similarity">
    <text evidence="12">Belongs to the LpxC family.</text>
</comment>
<dbReference type="PANTHER" id="PTHR33694">
    <property type="entry name" value="UDP-3-O-ACYL-N-ACETYLGLUCOSAMINE DEACETYLASE 1, MITOCHONDRIAL-RELATED"/>
    <property type="match status" value="1"/>
</dbReference>
<evidence type="ECO:0000256" key="6">
    <source>
        <dbReference type="ARBA" id="ARBA00022556"/>
    </source>
</evidence>
<dbReference type="EC" id="3.5.1.108" evidence="4 12"/>
<evidence type="ECO:0000256" key="4">
    <source>
        <dbReference type="ARBA" id="ARBA00012745"/>
    </source>
</evidence>
<organism evidence="13">
    <name type="scientific">uncultured Dysgonomonas sp</name>
    <dbReference type="NCBI Taxonomy" id="206096"/>
    <lineage>
        <taxon>Bacteria</taxon>
        <taxon>Pseudomonadati</taxon>
        <taxon>Bacteroidota</taxon>
        <taxon>Bacteroidia</taxon>
        <taxon>Bacteroidales</taxon>
        <taxon>Dysgonomonadaceae</taxon>
        <taxon>Dysgonomonas</taxon>
        <taxon>environmental samples</taxon>
    </lineage>
</organism>
<dbReference type="InterPro" id="IPR015870">
    <property type="entry name" value="UDP-acyl_N-AcGlcN_deAcase_N"/>
</dbReference>
<evidence type="ECO:0000256" key="2">
    <source>
        <dbReference type="ARBA" id="ARBA00002923"/>
    </source>
</evidence>
<keyword evidence="5 12" id="KW-0444">Lipid biosynthesis</keyword>
<feature type="binding site" evidence="12">
    <location>
        <position position="78"/>
    </location>
    <ligand>
        <name>Zn(2+)</name>
        <dbReference type="ChEBI" id="CHEBI:29105"/>
    </ligand>
</feature>
<dbReference type="Pfam" id="PF03331">
    <property type="entry name" value="LpxC"/>
    <property type="match status" value="2"/>
</dbReference>
<dbReference type="InterPro" id="IPR020568">
    <property type="entry name" value="Ribosomal_Su5_D2-typ_SF"/>
</dbReference>
<feature type="binding site" evidence="12">
    <location>
        <position position="261"/>
    </location>
    <ligand>
        <name>Zn(2+)</name>
        <dbReference type="ChEBI" id="CHEBI:29105"/>
    </ligand>
</feature>
<dbReference type="AlphaFoldDB" id="A0A212K1V9"/>
<sequence>MTKQRTLKNYFSLEGKGLHTGLFLQITFKPAPENHGYKIKRTDVSGQPIIEAVVDKVVNTQRGTVLADNGVQVSTVEHALAALYGCEIDNCLIEIDGPEFPILDGSSIQYVRKIKEIGIQEQNAPRKYVSIKRKRIRVTDPETGSEMLLLPGESFNIESTIRFNSIILKQQKANITNLTDFAKDFASARTFVFVREIEQLLNNNLIKGGDLDNAIVIYDTPMPQQDYDRLAEATGMKQKNAKHLGYIMNKPLMYDNEPARHKLLDIIGDIALVGAFIEGSITAICPGHKINVLFAKAIREYYLENPLTTREMLKLQGI</sequence>
<dbReference type="SUPFAM" id="SSF54211">
    <property type="entry name" value="Ribosomal protein S5 domain 2-like"/>
    <property type="match status" value="2"/>
</dbReference>
<evidence type="ECO:0000256" key="8">
    <source>
        <dbReference type="ARBA" id="ARBA00022801"/>
    </source>
</evidence>